<keyword evidence="4" id="KW-1185">Reference proteome</keyword>
<sequence>MGARNVRRVPLGVDLDIFHPLEPIAEPAGALRGAADRSRHLGAVPDGTARAEAPRSHVAVPAGGPDDDLSGAAVNLVLVSRLSREKHPGRAIEALRLLVHAGIAAQLTVIGDGPLRERLQQRAAGLPVQFLGHVTDRAVMADLVARADVAVCPSPAETFGLAVLEALACGTPVVVPRDGAARELLGPVGSGIECDGTPDGLAAGVQALLRVPAVERRRAARLSAERFPWSATVTGMLELYAGYLPTAQAAG</sequence>
<evidence type="ECO:0000313" key="4">
    <source>
        <dbReference type="Proteomes" id="UP000279275"/>
    </source>
</evidence>
<gene>
    <name evidence="3" type="ORF">EBN03_32000</name>
</gene>
<dbReference type="Proteomes" id="UP000279275">
    <property type="component" value="Unassembled WGS sequence"/>
</dbReference>
<dbReference type="GO" id="GO:0016757">
    <property type="term" value="F:glycosyltransferase activity"/>
    <property type="evidence" value="ECO:0007669"/>
    <property type="project" value="InterPro"/>
</dbReference>
<keyword evidence="1 3" id="KW-0808">Transferase</keyword>
<evidence type="ECO:0000313" key="3">
    <source>
        <dbReference type="EMBL" id="RMI28010.1"/>
    </source>
</evidence>
<accession>A0A3M2KU76</accession>
<dbReference type="AlphaFoldDB" id="A0A3M2KU76"/>
<dbReference type="PANTHER" id="PTHR45947:SF3">
    <property type="entry name" value="SULFOQUINOVOSYL TRANSFERASE SQD2"/>
    <property type="match status" value="1"/>
</dbReference>
<reference evidence="3 4" key="1">
    <citation type="submission" date="2018-10" db="EMBL/GenBank/DDBJ databases">
        <title>Isolation from cow dung.</title>
        <authorList>
            <person name="Ling L."/>
        </authorList>
    </citation>
    <scope>NUCLEOTIDE SEQUENCE [LARGE SCALE GENOMIC DNA]</scope>
    <source>
        <strain evidence="3 4">NEAU-LL90</strain>
    </source>
</reference>
<organism evidence="3 4">
    <name type="scientific">Nocardia stercoris</name>
    <dbReference type="NCBI Taxonomy" id="2483361"/>
    <lineage>
        <taxon>Bacteria</taxon>
        <taxon>Bacillati</taxon>
        <taxon>Actinomycetota</taxon>
        <taxon>Actinomycetes</taxon>
        <taxon>Mycobacteriales</taxon>
        <taxon>Nocardiaceae</taxon>
        <taxon>Nocardia</taxon>
    </lineage>
</organism>
<name>A0A3M2KU76_9NOCA</name>
<feature type="domain" description="Glycosyl transferase family 1" evidence="2">
    <location>
        <begin position="77"/>
        <end position="218"/>
    </location>
</feature>
<dbReference type="SUPFAM" id="SSF53756">
    <property type="entry name" value="UDP-Glycosyltransferase/glycogen phosphorylase"/>
    <property type="match status" value="1"/>
</dbReference>
<dbReference type="InterPro" id="IPR050194">
    <property type="entry name" value="Glycosyltransferase_grp1"/>
</dbReference>
<dbReference type="Gene3D" id="3.40.50.2000">
    <property type="entry name" value="Glycogen Phosphorylase B"/>
    <property type="match status" value="1"/>
</dbReference>
<dbReference type="InterPro" id="IPR001296">
    <property type="entry name" value="Glyco_trans_1"/>
</dbReference>
<comment type="caution">
    <text evidence="3">The sequence shown here is derived from an EMBL/GenBank/DDBJ whole genome shotgun (WGS) entry which is preliminary data.</text>
</comment>
<evidence type="ECO:0000256" key="1">
    <source>
        <dbReference type="ARBA" id="ARBA00022679"/>
    </source>
</evidence>
<dbReference type="PANTHER" id="PTHR45947">
    <property type="entry name" value="SULFOQUINOVOSYL TRANSFERASE SQD2"/>
    <property type="match status" value="1"/>
</dbReference>
<protein>
    <submittedName>
        <fullName evidence="3">Glycosyltransferase</fullName>
    </submittedName>
</protein>
<dbReference type="EMBL" id="RFFH01000027">
    <property type="protein sequence ID" value="RMI28010.1"/>
    <property type="molecule type" value="Genomic_DNA"/>
</dbReference>
<dbReference type="OrthoDB" id="5242526at2"/>
<evidence type="ECO:0000259" key="2">
    <source>
        <dbReference type="Pfam" id="PF00534"/>
    </source>
</evidence>
<dbReference type="Pfam" id="PF00534">
    <property type="entry name" value="Glycos_transf_1"/>
    <property type="match status" value="1"/>
</dbReference>
<proteinExistence type="predicted"/>